<dbReference type="GO" id="GO:0005524">
    <property type="term" value="F:ATP binding"/>
    <property type="evidence" value="ECO:0007669"/>
    <property type="project" value="InterPro"/>
</dbReference>
<dbReference type="PRINTS" id="PR00297">
    <property type="entry name" value="CHAPERONIN10"/>
</dbReference>
<dbReference type="SMART" id="SM00883">
    <property type="entry name" value="Cpn10"/>
    <property type="match status" value="2"/>
</dbReference>
<dbReference type="InterPro" id="IPR011032">
    <property type="entry name" value="GroES-like_sf"/>
</dbReference>
<dbReference type="FunFam" id="2.30.33.40:FF:000001">
    <property type="entry name" value="10 kDa chaperonin"/>
    <property type="match status" value="1"/>
</dbReference>
<evidence type="ECO:0000256" key="2">
    <source>
        <dbReference type="ARBA" id="ARBA00023186"/>
    </source>
</evidence>
<dbReference type="GO" id="GO:0051082">
    <property type="term" value="F:unfolded protein binding"/>
    <property type="evidence" value="ECO:0007669"/>
    <property type="project" value="TreeGrafter"/>
</dbReference>
<proteinExistence type="inferred from homology"/>
<keyword evidence="2 6" id="KW-0143">Chaperone</keyword>
<dbReference type="SUPFAM" id="SSF50129">
    <property type="entry name" value="GroES-like"/>
    <property type="match status" value="2"/>
</dbReference>
<gene>
    <name evidence="8" type="ORF">CLEP1334_LOCUS12384</name>
</gene>
<evidence type="ECO:0000256" key="1">
    <source>
        <dbReference type="ARBA" id="ARBA00006975"/>
    </source>
</evidence>
<evidence type="ECO:0000256" key="6">
    <source>
        <dbReference type="RuleBase" id="RU003479"/>
    </source>
</evidence>
<feature type="chain" id="PRO_5030572156" description="20 kDa chaperonin, chloroplastic" evidence="7">
    <location>
        <begin position="20"/>
        <end position="240"/>
    </location>
</feature>
<feature type="signal peptide" evidence="7">
    <location>
        <begin position="1"/>
        <end position="19"/>
    </location>
</feature>
<evidence type="ECO:0000256" key="5">
    <source>
        <dbReference type="ARBA" id="ARBA00079398"/>
    </source>
</evidence>
<dbReference type="InterPro" id="IPR037124">
    <property type="entry name" value="Chaperonin_GroES_sf"/>
</dbReference>
<dbReference type="EMBL" id="HBER01024630">
    <property type="protein sequence ID" value="CAD8537102.1"/>
    <property type="molecule type" value="Transcribed_RNA"/>
</dbReference>
<dbReference type="InterPro" id="IPR020818">
    <property type="entry name" value="Chaperonin_GroES"/>
</dbReference>
<evidence type="ECO:0000313" key="8">
    <source>
        <dbReference type="EMBL" id="CAD8537102.1"/>
    </source>
</evidence>
<dbReference type="PANTHER" id="PTHR10772">
    <property type="entry name" value="10 KDA HEAT SHOCK PROTEIN"/>
    <property type="match status" value="1"/>
</dbReference>
<sequence>MSSLIFAVSLVSGYQLSASGPLVMQTRASHQLMAGYRLNNYELPGPLCALNNQALIKLSKADDRTAGGLFVASEESSKPREGVVVAAGPGRTHPETGKLMANCVQEGDYVLLADFTGEKVEYCGESHMFINADEILGVFDGGVPKAEAFKPMRDRALVEVAEIATETASGIALAVGDEEQPTLGQVVKIGDGRLTSMGDLQPLPISIGDHVLYGKFSGTDTTLEGKKYKIVFASDCLGKW</sequence>
<comment type="similarity">
    <text evidence="1 6">Belongs to the GroES chaperonin family.</text>
</comment>
<reference evidence="8" key="1">
    <citation type="submission" date="2021-01" db="EMBL/GenBank/DDBJ databases">
        <authorList>
            <person name="Corre E."/>
            <person name="Pelletier E."/>
            <person name="Niang G."/>
            <person name="Scheremetjew M."/>
            <person name="Finn R."/>
            <person name="Kale V."/>
            <person name="Holt S."/>
            <person name="Cochrane G."/>
            <person name="Meng A."/>
            <person name="Brown T."/>
            <person name="Cohen L."/>
        </authorList>
    </citation>
    <scope>NUCLEOTIDE SEQUENCE</scope>
    <source>
        <strain evidence="8">RCC1130</strain>
    </source>
</reference>
<evidence type="ECO:0000256" key="4">
    <source>
        <dbReference type="ARBA" id="ARBA00073031"/>
    </source>
</evidence>
<accession>A0A7S0J0F3</accession>
<organism evidence="8">
    <name type="scientific">Calcidiscus leptoporus</name>
    <dbReference type="NCBI Taxonomy" id="127549"/>
    <lineage>
        <taxon>Eukaryota</taxon>
        <taxon>Haptista</taxon>
        <taxon>Haptophyta</taxon>
        <taxon>Prymnesiophyceae</taxon>
        <taxon>Coccolithales</taxon>
        <taxon>Calcidiscaceae</taxon>
        <taxon>Calcidiscus</taxon>
    </lineage>
</organism>
<keyword evidence="7" id="KW-0732">Signal</keyword>
<dbReference type="Pfam" id="PF00166">
    <property type="entry name" value="Cpn10"/>
    <property type="match status" value="2"/>
</dbReference>
<dbReference type="PANTHER" id="PTHR10772:SF63">
    <property type="entry name" value="20 KDA CHAPERONIN, CHLOROPLASTIC"/>
    <property type="match status" value="1"/>
</dbReference>
<dbReference type="Gene3D" id="2.30.33.40">
    <property type="entry name" value="GroES chaperonin"/>
    <property type="match status" value="2"/>
</dbReference>
<evidence type="ECO:0000256" key="7">
    <source>
        <dbReference type="SAM" id="SignalP"/>
    </source>
</evidence>
<dbReference type="GO" id="GO:0046872">
    <property type="term" value="F:metal ion binding"/>
    <property type="evidence" value="ECO:0007669"/>
    <property type="project" value="TreeGrafter"/>
</dbReference>
<name>A0A7S0J0F3_9EUKA</name>
<protein>
    <recommendedName>
        <fullName evidence="4">20 kDa chaperonin, chloroplastic</fullName>
    </recommendedName>
    <alternativeName>
        <fullName evidence="3">Chaperonin 10</fullName>
    </alternativeName>
    <alternativeName>
        <fullName evidence="5">Protein Cpn21</fullName>
    </alternativeName>
</protein>
<dbReference type="GO" id="GO:0051087">
    <property type="term" value="F:protein-folding chaperone binding"/>
    <property type="evidence" value="ECO:0007669"/>
    <property type="project" value="TreeGrafter"/>
</dbReference>
<dbReference type="GO" id="GO:0044183">
    <property type="term" value="F:protein folding chaperone"/>
    <property type="evidence" value="ECO:0007669"/>
    <property type="project" value="InterPro"/>
</dbReference>
<evidence type="ECO:0000256" key="3">
    <source>
        <dbReference type="ARBA" id="ARBA00031971"/>
    </source>
</evidence>
<dbReference type="CDD" id="cd00320">
    <property type="entry name" value="cpn10"/>
    <property type="match status" value="2"/>
</dbReference>
<dbReference type="AlphaFoldDB" id="A0A7S0J0F3"/>